<proteinExistence type="predicted"/>
<organism evidence="1">
    <name type="scientific">Streptomyces sp. R44</name>
    <dbReference type="NCBI Taxonomy" id="3238633"/>
    <lineage>
        <taxon>Bacteria</taxon>
        <taxon>Bacillati</taxon>
        <taxon>Actinomycetota</taxon>
        <taxon>Actinomycetes</taxon>
        <taxon>Kitasatosporales</taxon>
        <taxon>Streptomycetaceae</taxon>
        <taxon>Streptomyces</taxon>
    </lineage>
</organism>
<evidence type="ECO:0000313" key="1">
    <source>
        <dbReference type="EMBL" id="XDQ69076.1"/>
    </source>
</evidence>
<accession>A0AB39SP18</accession>
<sequence>MTEPIFYIDRSDILDGSIEEVRVRMRDLAAFAREREPQLIAYHFYIDESESTMSVIAVHPDTASIELHLEIGGPKFRGFGPFIRMRSIDLYGRPSPAVVNQLRHKAQMLGGATVTVHTIQAGFSHLNG</sequence>
<evidence type="ECO:0008006" key="2">
    <source>
        <dbReference type="Google" id="ProtNLM"/>
    </source>
</evidence>
<dbReference type="AlphaFoldDB" id="A0AB39SP18"/>
<dbReference type="EMBL" id="CP163444">
    <property type="protein sequence ID" value="XDQ69076.1"/>
    <property type="molecule type" value="Genomic_DNA"/>
</dbReference>
<dbReference type="RefSeq" id="WP_369141819.1">
    <property type="nucleotide sequence ID" value="NZ_CP163444.1"/>
</dbReference>
<reference evidence="1" key="1">
    <citation type="submission" date="2024-07" db="EMBL/GenBank/DDBJ databases">
        <authorList>
            <person name="Yu S.T."/>
        </authorList>
    </citation>
    <scope>NUCLEOTIDE SEQUENCE</scope>
    <source>
        <strain evidence="1">R44</strain>
    </source>
</reference>
<name>A0AB39SP18_9ACTN</name>
<protein>
    <recommendedName>
        <fullName evidence="2">ABM domain-containing protein</fullName>
    </recommendedName>
</protein>
<gene>
    <name evidence="1" type="ORF">AB5J54_00275</name>
</gene>